<dbReference type="Proteomes" id="UP000887565">
    <property type="component" value="Unplaced"/>
</dbReference>
<keyword evidence="1" id="KW-1185">Reference proteome</keyword>
<dbReference type="WBParaSite" id="nRc.2.0.1.t33065-RA">
    <property type="protein sequence ID" value="nRc.2.0.1.t33065-RA"/>
    <property type="gene ID" value="nRc.2.0.1.g33065"/>
</dbReference>
<accession>A0A915K2P0</accession>
<reference evidence="2" key="1">
    <citation type="submission" date="2022-11" db="UniProtKB">
        <authorList>
            <consortium name="WormBaseParasite"/>
        </authorList>
    </citation>
    <scope>IDENTIFICATION</scope>
</reference>
<evidence type="ECO:0000313" key="1">
    <source>
        <dbReference type="Proteomes" id="UP000887565"/>
    </source>
</evidence>
<sequence>MQSNFQSIGFSFYVKQLVAFRNTRQPNNLSAERRLPLDIENFCAIA</sequence>
<organism evidence="1 2">
    <name type="scientific">Romanomermis culicivorax</name>
    <name type="common">Nematode worm</name>
    <dbReference type="NCBI Taxonomy" id="13658"/>
    <lineage>
        <taxon>Eukaryota</taxon>
        <taxon>Metazoa</taxon>
        <taxon>Ecdysozoa</taxon>
        <taxon>Nematoda</taxon>
        <taxon>Enoplea</taxon>
        <taxon>Dorylaimia</taxon>
        <taxon>Mermithida</taxon>
        <taxon>Mermithoidea</taxon>
        <taxon>Mermithidae</taxon>
        <taxon>Romanomermis</taxon>
    </lineage>
</organism>
<name>A0A915K2P0_ROMCU</name>
<dbReference type="AlphaFoldDB" id="A0A915K2P0"/>
<protein>
    <submittedName>
        <fullName evidence="2">Uncharacterized protein</fullName>
    </submittedName>
</protein>
<evidence type="ECO:0000313" key="2">
    <source>
        <dbReference type="WBParaSite" id="nRc.2.0.1.t33065-RA"/>
    </source>
</evidence>
<proteinExistence type="predicted"/>